<dbReference type="SUPFAM" id="SSF82185">
    <property type="entry name" value="Histone H3 K4-specific methyltransferase SET7/9 N-terminal domain"/>
    <property type="match status" value="1"/>
</dbReference>
<organism evidence="1">
    <name type="scientific">viral metagenome</name>
    <dbReference type="NCBI Taxonomy" id="1070528"/>
    <lineage>
        <taxon>unclassified sequences</taxon>
        <taxon>metagenomes</taxon>
        <taxon>organismal metagenomes</taxon>
    </lineage>
</organism>
<protein>
    <submittedName>
        <fullName evidence="1">Uncharacterized protein</fullName>
    </submittedName>
</protein>
<dbReference type="EMBL" id="MN739055">
    <property type="protein sequence ID" value="QHS86450.1"/>
    <property type="molecule type" value="Genomic_DNA"/>
</dbReference>
<evidence type="ECO:0000313" key="1">
    <source>
        <dbReference type="EMBL" id="QHS86450.1"/>
    </source>
</evidence>
<proteinExistence type="predicted"/>
<dbReference type="AlphaFoldDB" id="A0A6C0B326"/>
<accession>A0A6C0B326</accession>
<reference evidence="1" key="1">
    <citation type="journal article" date="2020" name="Nature">
        <title>Giant virus diversity and host interactions through global metagenomics.</title>
        <authorList>
            <person name="Schulz F."/>
            <person name="Roux S."/>
            <person name="Paez-Espino D."/>
            <person name="Jungbluth S."/>
            <person name="Walsh D.A."/>
            <person name="Denef V.J."/>
            <person name="McMahon K.D."/>
            <person name="Konstantinidis K.T."/>
            <person name="Eloe-Fadrosh E.A."/>
            <person name="Kyrpides N.C."/>
            <person name="Woyke T."/>
        </authorList>
    </citation>
    <scope>NUCLEOTIDE SEQUENCE</scope>
    <source>
        <strain evidence="1">GVMAG-M-3300009187-29</strain>
    </source>
</reference>
<sequence length="165" mass="19369">MSKFRKPVVDISSTVHFPLLTSVSELASEKPVWNCEKISRFSDNAKYFENGDVYEGYFDELGLPCYGKMTFANGNVYHGPIRDLWIKDDEQDDEEEEVDSDGWISKVPCDLATRNEETISEDEYYDDYYYEEDEPEKEQTYGKMTYPDGKVFWGVFCFAQRSKWI</sequence>
<name>A0A6C0B326_9ZZZZ</name>